<accession>F2LTH1</accession>
<dbReference type="RefSeq" id="WP_013681340.1">
    <property type="nucleotide sequence ID" value="NC_015318.1"/>
</dbReference>
<name>F2LTH1_HIPMA</name>
<dbReference type="Proteomes" id="UP000008139">
    <property type="component" value="Chromosome"/>
</dbReference>
<protein>
    <recommendedName>
        <fullName evidence="3">Thiamine biosynthesis protein ThiS</fullName>
    </recommendedName>
</protein>
<dbReference type="InParanoid" id="F2LTH1"/>
<dbReference type="eggNOG" id="ENOG5030T4C">
    <property type="taxonomic scope" value="Bacteria"/>
</dbReference>
<dbReference type="EMBL" id="CP002606">
    <property type="protein sequence ID" value="AEA33296.1"/>
    <property type="molecule type" value="Genomic_DNA"/>
</dbReference>
<sequence>MVKVRVEGTDRFELFETPISVGKILKKLDFLPFEVLVINKNRLLTRDIVLRDDEEIILRVVYSKG</sequence>
<keyword evidence="2" id="KW-1185">Reference proteome</keyword>
<dbReference type="HOGENOM" id="CLU_2843884_0_0_7"/>
<dbReference type="STRING" id="760142.Hipma_0319"/>
<evidence type="ECO:0000313" key="2">
    <source>
        <dbReference type="Proteomes" id="UP000008139"/>
    </source>
</evidence>
<dbReference type="KEGG" id="hmr:Hipma_0319"/>
<evidence type="ECO:0008006" key="3">
    <source>
        <dbReference type="Google" id="ProtNLM"/>
    </source>
</evidence>
<gene>
    <name evidence="1" type="ordered locus">Hipma_0319</name>
</gene>
<proteinExistence type="predicted"/>
<evidence type="ECO:0000313" key="1">
    <source>
        <dbReference type="EMBL" id="AEA33296.1"/>
    </source>
</evidence>
<dbReference type="AlphaFoldDB" id="F2LTH1"/>
<organism evidence="1 2">
    <name type="scientific">Hippea maritima (strain ATCC 700847 / DSM 10411 / MH2)</name>
    <dbReference type="NCBI Taxonomy" id="760142"/>
    <lineage>
        <taxon>Bacteria</taxon>
        <taxon>Pseudomonadati</taxon>
        <taxon>Campylobacterota</taxon>
        <taxon>Desulfurellia</taxon>
        <taxon>Desulfurellales</taxon>
        <taxon>Hippeaceae</taxon>
        <taxon>Hippea</taxon>
    </lineage>
</organism>
<reference evidence="1 2" key="1">
    <citation type="journal article" date="2011" name="Stand. Genomic Sci.">
        <title>Complete genome sequence of the thermophilic sulfur-reducer Hippea maritima type strain (MH(2)).</title>
        <authorList>
            <person name="Huntemann M."/>
            <person name="Lu M."/>
            <person name="Nolan M."/>
            <person name="Lapidus A."/>
            <person name="Lucas S."/>
            <person name="Hammon N."/>
            <person name="Deshpande S."/>
            <person name="Cheng J.F."/>
            <person name="Tapia R."/>
            <person name="Han C."/>
            <person name="Goodwin L."/>
            <person name="Pitluck S."/>
            <person name="Liolios K."/>
            <person name="Pagani I."/>
            <person name="Ivanova N."/>
            <person name="Ovchinikova G."/>
            <person name="Pati A."/>
            <person name="Chen A."/>
            <person name="Palaniappan K."/>
            <person name="Land M."/>
            <person name="Hauser L."/>
            <person name="Jeffries C.D."/>
            <person name="Detter J.C."/>
            <person name="Brambilla E.M."/>
            <person name="Rohde M."/>
            <person name="Spring S."/>
            <person name="Goker M."/>
            <person name="Woyke T."/>
            <person name="Bristow J."/>
            <person name="Eisen J.A."/>
            <person name="Markowitz V."/>
            <person name="Hugenholtz P."/>
            <person name="Kyrpides N.C."/>
            <person name="Klenk H.P."/>
            <person name="Mavromatis K."/>
        </authorList>
    </citation>
    <scope>NUCLEOTIDE SEQUENCE [LARGE SCALE GENOMIC DNA]</scope>
    <source>
        <strain evidence="2">ATCC 700847 / DSM 10411 / MH2</strain>
    </source>
</reference>
<reference evidence="2" key="2">
    <citation type="submission" date="2011-03" db="EMBL/GenBank/DDBJ databases">
        <title>The complete genome of Hippea maritima DSM 10411.</title>
        <authorList>
            <consortium name="US DOE Joint Genome Institute (JGI-PGF)"/>
            <person name="Lucas S."/>
            <person name="Copeland A."/>
            <person name="Lapidus A."/>
            <person name="Bruce D."/>
            <person name="Goodwin L."/>
            <person name="Pitluck S."/>
            <person name="Peters L."/>
            <person name="Kyrpides N."/>
            <person name="Mavromatis K."/>
            <person name="Pagani I."/>
            <person name="Ivanova N."/>
            <person name="Mikhailova N."/>
            <person name="Lu M."/>
            <person name="Detter J.C."/>
            <person name="Tapia R."/>
            <person name="Han C."/>
            <person name="Land M."/>
            <person name="Hauser L."/>
            <person name="Markowitz V."/>
            <person name="Cheng J.-F."/>
            <person name="Hugenholtz P."/>
            <person name="Woyke T."/>
            <person name="Wu D."/>
            <person name="Spring S."/>
            <person name="Schroeder M."/>
            <person name="Brambilla E."/>
            <person name="Klenk H.-P."/>
            <person name="Eisen J.A."/>
        </authorList>
    </citation>
    <scope>NUCLEOTIDE SEQUENCE [LARGE SCALE GENOMIC DNA]</scope>
    <source>
        <strain evidence="2">ATCC 700847 / DSM 10411 / MH2</strain>
    </source>
</reference>